<reference evidence="7 8" key="1">
    <citation type="submission" date="2019-09" db="EMBL/GenBank/DDBJ databases">
        <title>Isolation of a novel species in the genus Cupriavidus from patients with sepsis using whole genome sequencing.</title>
        <authorList>
            <person name="Kweon O.J."/>
            <person name="Lee M.-K."/>
        </authorList>
    </citation>
    <scope>NUCLEOTIDE SEQUENCE [LARGE SCALE GENOMIC DNA]</scope>
    <source>
        <strain evidence="7 8">MKL-01</strain>
    </source>
</reference>
<dbReference type="GO" id="GO:0010628">
    <property type="term" value="P:positive regulation of gene expression"/>
    <property type="evidence" value="ECO:0007669"/>
    <property type="project" value="TreeGrafter"/>
</dbReference>
<dbReference type="InterPro" id="IPR005119">
    <property type="entry name" value="LysR_subst-bd"/>
</dbReference>
<dbReference type="PANTHER" id="PTHR30427:SF1">
    <property type="entry name" value="TRANSCRIPTIONAL ACTIVATOR PROTEIN LYSR"/>
    <property type="match status" value="1"/>
</dbReference>
<comment type="similarity">
    <text evidence="1">Belongs to the LysR transcriptional regulatory family.</text>
</comment>
<dbReference type="InterPro" id="IPR000847">
    <property type="entry name" value="LysR_HTH_N"/>
</dbReference>
<dbReference type="GO" id="GO:0043565">
    <property type="term" value="F:sequence-specific DNA binding"/>
    <property type="evidence" value="ECO:0007669"/>
    <property type="project" value="TreeGrafter"/>
</dbReference>
<name>A0A5M8AQP5_9BURK</name>
<dbReference type="EMBL" id="VWRN01000030">
    <property type="protein sequence ID" value="KAA6125139.1"/>
    <property type="molecule type" value="Genomic_DNA"/>
</dbReference>
<proteinExistence type="inferred from homology"/>
<dbReference type="Gene3D" id="3.40.190.290">
    <property type="match status" value="1"/>
</dbReference>
<protein>
    <submittedName>
        <fullName evidence="7">LysR family transcriptional regulator</fullName>
    </submittedName>
</protein>
<dbReference type="Proteomes" id="UP000324324">
    <property type="component" value="Unassembled WGS sequence"/>
</dbReference>
<evidence type="ECO:0000256" key="3">
    <source>
        <dbReference type="ARBA" id="ARBA00023125"/>
    </source>
</evidence>
<dbReference type="PROSITE" id="PS50931">
    <property type="entry name" value="HTH_LYSR"/>
    <property type="match status" value="1"/>
</dbReference>
<dbReference type="SUPFAM" id="SSF53850">
    <property type="entry name" value="Periplasmic binding protein-like II"/>
    <property type="match status" value="1"/>
</dbReference>
<evidence type="ECO:0000256" key="1">
    <source>
        <dbReference type="ARBA" id="ARBA00009437"/>
    </source>
</evidence>
<evidence type="ECO:0000256" key="2">
    <source>
        <dbReference type="ARBA" id="ARBA00023015"/>
    </source>
</evidence>
<evidence type="ECO:0000313" key="8">
    <source>
        <dbReference type="Proteomes" id="UP000324324"/>
    </source>
</evidence>
<dbReference type="FunFam" id="1.10.10.10:FF:000001">
    <property type="entry name" value="LysR family transcriptional regulator"/>
    <property type="match status" value="1"/>
</dbReference>
<feature type="compositionally biased region" description="Low complexity" evidence="5">
    <location>
        <begin position="366"/>
        <end position="379"/>
    </location>
</feature>
<organism evidence="7 8">
    <name type="scientific">Cupriavidus cauae</name>
    <dbReference type="NCBI Taxonomy" id="2608999"/>
    <lineage>
        <taxon>Bacteria</taxon>
        <taxon>Pseudomonadati</taxon>
        <taxon>Pseudomonadota</taxon>
        <taxon>Betaproteobacteria</taxon>
        <taxon>Burkholderiales</taxon>
        <taxon>Burkholderiaceae</taxon>
        <taxon>Cupriavidus</taxon>
    </lineage>
</organism>
<dbReference type="PANTHER" id="PTHR30427">
    <property type="entry name" value="TRANSCRIPTIONAL ACTIVATOR PROTEIN LYSR"/>
    <property type="match status" value="1"/>
</dbReference>
<dbReference type="AlphaFoldDB" id="A0A5M8AQP5"/>
<feature type="compositionally biased region" description="Basic and acidic residues" evidence="5">
    <location>
        <begin position="332"/>
        <end position="342"/>
    </location>
</feature>
<accession>A0A5M8AQP5</accession>
<evidence type="ECO:0000256" key="5">
    <source>
        <dbReference type="SAM" id="MobiDB-lite"/>
    </source>
</evidence>
<dbReference type="Pfam" id="PF00126">
    <property type="entry name" value="HTH_1"/>
    <property type="match status" value="1"/>
</dbReference>
<keyword evidence="2" id="KW-0805">Transcription regulation</keyword>
<feature type="region of interest" description="Disordered" evidence="5">
    <location>
        <begin position="309"/>
        <end position="386"/>
    </location>
</feature>
<evidence type="ECO:0000259" key="6">
    <source>
        <dbReference type="PROSITE" id="PS50931"/>
    </source>
</evidence>
<dbReference type="Pfam" id="PF03466">
    <property type="entry name" value="LysR_substrate"/>
    <property type="match status" value="1"/>
</dbReference>
<gene>
    <name evidence="7" type="ORF">F1599_10045</name>
</gene>
<comment type="caution">
    <text evidence="7">The sequence shown here is derived from an EMBL/GenBank/DDBJ whole genome shotgun (WGS) entry which is preliminary data.</text>
</comment>
<evidence type="ECO:0000313" key="7">
    <source>
        <dbReference type="EMBL" id="KAA6125139.1"/>
    </source>
</evidence>
<dbReference type="InterPro" id="IPR036388">
    <property type="entry name" value="WH-like_DNA-bd_sf"/>
</dbReference>
<feature type="domain" description="HTH lysR-type" evidence="6">
    <location>
        <begin position="1"/>
        <end position="58"/>
    </location>
</feature>
<dbReference type="GO" id="GO:0003700">
    <property type="term" value="F:DNA-binding transcription factor activity"/>
    <property type="evidence" value="ECO:0007669"/>
    <property type="project" value="InterPro"/>
</dbReference>
<dbReference type="Gene3D" id="1.10.10.10">
    <property type="entry name" value="Winged helix-like DNA-binding domain superfamily/Winged helix DNA-binding domain"/>
    <property type="match status" value="1"/>
</dbReference>
<sequence>MEIRQLEAFAAVMSTGSVTAAGRLLGRSQPAITRSIQELESELGFALFARSGPRVSPTERGFLLYEEVEPVLLGMQQIRASAAVIGREGSRSLDVVATPALAAGLVPAALAADPALPAQIHLHSASPEKVVHAVLTGAAEVGVTSLPLEHRGVAVHWIGEVQCVAALAADDPLAAADTVPLAACAERALVTMQNPYRLRQLVDRALQDAGIAVPRRIDTNTSLNALALVRAGLGLAVLEPVTAYGMPVDGVAVRPIDVPIPFHFCVITPQGRPPTPAVQSLTEQLALAAARLLPGFVRRDAREGDGLVAQYETGSNPGRDAGSNDSGGSGDRTADATARESARTGARRHQQPTQPAPSARAAEPTRSAQAAQADQLARRAPSRQND</sequence>
<keyword evidence="4" id="KW-0804">Transcription</keyword>
<keyword evidence="8" id="KW-1185">Reference proteome</keyword>
<dbReference type="SUPFAM" id="SSF46785">
    <property type="entry name" value="Winged helix' DNA-binding domain"/>
    <property type="match status" value="1"/>
</dbReference>
<keyword evidence="3" id="KW-0238">DNA-binding</keyword>
<dbReference type="InterPro" id="IPR036390">
    <property type="entry name" value="WH_DNA-bd_sf"/>
</dbReference>
<evidence type="ECO:0000256" key="4">
    <source>
        <dbReference type="ARBA" id="ARBA00023163"/>
    </source>
</evidence>
<dbReference type="PRINTS" id="PR00039">
    <property type="entry name" value="HTHLYSR"/>
</dbReference>